<dbReference type="Proteomes" id="UP000823661">
    <property type="component" value="Unassembled WGS sequence"/>
</dbReference>
<reference evidence="2" key="1">
    <citation type="submission" date="2020-10" db="EMBL/GenBank/DDBJ databases">
        <authorList>
            <person name="Gilroy R."/>
        </authorList>
    </citation>
    <scope>NUCLEOTIDE SEQUENCE</scope>
    <source>
        <strain evidence="2">B1-20833</strain>
    </source>
</reference>
<proteinExistence type="predicted"/>
<feature type="transmembrane region" description="Helical" evidence="1">
    <location>
        <begin position="71"/>
        <end position="92"/>
    </location>
</feature>
<feature type="transmembrane region" description="Helical" evidence="1">
    <location>
        <begin position="122"/>
        <end position="141"/>
    </location>
</feature>
<evidence type="ECO:0000256" key="1">
    <source>
        <dbReference type="SAM" id="Phobius"/>
    </source>
</evidence>
<feature type="transmembrane region" description="Helical" evidence="1">
    <location>
        <begin position="153"/>
        <end position="173"/>
    </location>
</feature>
<evidence type="ECO:0000313" key="3">
    <source>
        <dbReference type="Proteomes" id="UP000823661"/>
    </source>
</evidence>
<organism evidence="2 3">
    <name type="scientific">Candidatus Cryptobacteroides intestinavium</name>
    <dbReference type="NCBI Taxonomy" id="2840766"/>
    <lineage>
        <taxon>Bacteria</taxon>
        <taxon>Pseudomonadati</taxon>
        <taxon>Bacteroidota</taxon>
        <taxon>Bacteroidia</taxon>
        <taxon>Bacteroidales</taxon>
        <taxon>Candidatus Cryptobacteroides</taxon>
    </lineage>
</organism>
<keyword evidence="1" id="KW-0812">Transmembrane</keyword>
<evidence type="ECO:0000313" key="2">
    <source>
        <dbReference type="EMBL" id="MBO8453011.1"/>
    </source>
</evidence>
<protein>
    <submittedName>
        <fullName evidence="2">Uncharacterized protein</fullName>
    </submittedName>
</protein>
<reference evidence="2" key="2">
    <citation type="journal article" date="2021" name="PeerJ">
        <title>Extensive microbial diversity within the chicken gut microbiome revealed by metagenomics and culture.</title>
        <authorList>
            <person name="Gilroy R."/>
            <person name="Ravi A."/>
            <person name="Getino M."/>
            <person name="Pursley I."/>
            <person name="Horton D.L."/>
            <person name="Alikhan N.F."/>
            <person name="Baker D."/>
            <person name="Gharbi K."/>
            <person name="Hall N."/>
            <person name="Watson M."/>
            <person name="Adriaenssens E.M."/>
            <person name="Foster-Nyarko E."/>
            <person name="Jarju S."/>
            <person name="Secka A."/>
            <person name="Antonio M."/>
            <person name="Oren A."/>
            <person name="Chaudhuri R.R."/>
            <person name="La Ragione R."/>
            <person name="Hildebrand F."/>
            <person name="Pallen M.J."/>
        </authorList>
    </citation>
    <scope>NUCLEOTIDE SEQUENCE</scope>
    <source>
        <strain evidence="2">B1-20833</strain>
    </source>
</reference>
<sequence>MENYNDLEQMRQEIVSLREKLDRQVIINEEHVRRSMYDKVRNIRFQTAVLAAIGIVGTVFCHWIFCEYLGLSLILAIATDIFLVAAVVYSILSIRKLHPQDMMNENLIMAGKEIARMKKRGIAWKKVAFPFLAVWFIWVVVEAMNSSLEKETLIGFLTGCGLGLAGGIICGAIHDRKQTAMIDSLLQQIDEFAK</sequence>
<keyword evidence="1" id="KW-1133">Transmembrane helix</keyword>
<feature type="transmembrane region" description="Helical" evidence="1">
    <location>
        <begin position="43"/>
        <end position="65"/>
    </location>
</feature>
<accession>A0A9D9EWV6</accession>
<comment type="caution">
    <text evidence="2">The sequence shown here is derived from an EMBL/GenBank/DDBJ whole genome shotgun (WGS) entry which is preliminary data.</text>
</comment>
<gene>
    <name evidence="2" type="ORF">IAC06_09060</name>
</gene>
<keyword evidence="1" id="KW-0472">Membrane</keyword>
<dbReference type="AlphaFoldDB" id="A0A9D9EWV6"/>
<name>A0A9D9EWV6_9BACT</name>
<dbReference type="EMBL" id="JADIMI010000084">
    <property type="protein sequence ID" value="MBO8453011.1"/>
    <property type="molecule type" value="Genomic_DNA"/>
</dbReference>